<gene>
    <name evidence="7" type="ORF">Gogos_013128</name>
</gene>
<feature type="transmembrane region" description="Helical" evidence="5">
    <location>
        <begin position="54"/>
        <end position="80"/>
    </location>
</feature>
<feature type="domain" description="Late embryogenesis abundant protein LEA-2 subgroup" evidence="6">
    <location>
        <begin position="379"/>
        <end position="479"/>
    </location>
</feature>
<evidence type="ECO:0000313" key="8">
    <source>
        <dbReference type="Proteomes" id="UP000593579"/>
    </source>
</evidence>
<feature type="transmembrane region" description="Helical" evidence="5">
    <location>
        <begin position="322"/>
        <end position="344"/>
    </location>
</feature>
<evidence type="ECO:0000256" key="3">
    <source>
        <dbReference type="ARBA" id="ARBA00022989"/>
    </source>
</evidence>
<keyword evidence="8" id="KW-1185">Reference proteome</keyword>
<dbReference type="Pfam" id="PF03168">
    <property type="entry name" value="LEA_2"/>
    <property type="match status" value="1"/>
</dbReference>
<keyword evidence="3 5" id="KW-1133">Transmembrane helix</keyword>
<dbReference type="InterPro" id="IPR004864">
    <property type="entry name" value="LEA_2"/>
</dbReference>
<evidence type="ECO:0000259" key="6">
    <source>
        <dbReference type="Pfam" id="PF03168"/>
    </source>
</evidence>
<name>A0A7J9BUP2_GOSGO</name>
<dbReference type="AlphaFoldDB" id="A0A7J9BUP2"/>
<comment type="caution">
    <text evidence="7">The sequence shown here is derived from an EMBL/GenBank/DDBJ whole genome shotgun (WGS) entry which is preliminary data.</text>
</comment>
<dbReference type="OrthoDB" id="1737281at2759"/>
<dbReference type="GO" id="GO:0009506">
    <property type="term" value="C:plasmodesma"/>
    <property type="evidence" value="ECO:0007669"/>
    <property type="project" value="TreeGrafter"/>
</dbReference>
<dbReference type="PANTHER" id="PTHR31415">
    <property type="entry name" value="OS05G0367900 PROTEIN"/>
    <property type="match status" value="1"/>
</dbReference>
<dbReference type="InterPro" id="IPR044839">
    <property type="entry name" value="NDR1-like"/>
</dbReference>
<dbReference type="Proteomes" id="UP000593579">
    <property type="component" value="Unassembled WGS sequence"/>
</dbReference>
<protein>
    <recommendedName>
        <fullName evidence="6">Late embryogenesis abundant protein LEA-2 subgroup domain-containing protein</fullName>
    </recommendedName>
</protein>
<organism evidence="7 8">
    <name type="scientific">Gossypium gossypioides</name>
    <name type="common">Mexican cotton</name>
    <name type="synonym">Selera gossypioides</name>
    <dbReference type="NCBI Taxonomy" id="34282"/>
    <lineage>
        <taxon>Eukaryota</taxon>
        <taxon>Viridiplantae</taxon>
        <taxon>Streptophyta</taxon>
        <taxon>Embryophyta</taxon>
        <taxon>Tracheophyta</taxon>
        <taxon>Spermatophyta</taxon>
        <taxon>Magnoliopsida</taxon>
        <taxon>eudicotyledons</taxon>
        <taxon>Gunneridae</taxon>
        <taxon>Pentapetalae</taxon>
        <taxon>rosids</taxon>
        <taxon>malvids</taxon>
        <taxon>Malvales</taxon>
        <taxon>Malvaceae</taxon>
        <taxon>Malvoideae</taxon>
        <taxon>Gossypium</taxon>
    </lineage>
</organism>
<keyword evidence="2 5" id="KW-0812">Transmembrane</keyword>
<evidence type="ECO:0000256" key="4">
    <source>
        <dbReference type="ARBA" id="ARBA00023136"/>
    </source>
</evidence>
<proteinExistence type="predicted"/>
<sequence>MQDSSRPVTGYPVHNVNGCAPPPPATSATACPYVHPNPYPYYQPPPPQNQRPTFFRLFFIAMAILLFIFGIILLIFWLVLRPHLPDFSIQSLSLSNFNASNQRVTATWNAQFQVSNPNKKLSITYADVVSSVFHKDYFLTETRIVPFSQGTGDVRTLDASFSLADSFVEGKVVDAMNGERTRGEVKFNVGMVADVAFRYSGWRGRRRVLRVWCGDVTLAVSSGRMTGGPKRCLVANLVNPVIDIVFLLSSLRLKLGLSANTGQLPLPDSLALTPYHGSLVRKTYRQDDDGYALSSAAAGVPPETMADDCGRHDDKQQLPKRVAVAIFGFLIVFAIVVFLVWAILHPTKPHFILQDVTIYAFNLTAPNYLTSNMQITLVSRNPNERIGIYYHKLDVLASYRNQQITLPTLIPRTYQGHQDVTVWSPLLYGNAVPVAPFLEVGLNQDMNAGMVLLNVKAFGQLKWKVGTWISGRYQININCPVYISFTGPTKAIQVGVAMKYQLVQSCSVDISLLN</sequence>
<evidence type="ECO:0000256" key="5">
    <source>
        <dbReference type="SAM" id="Phobius"/>
    </source>
</evidence>
<dbReference type="GO" id="GO:0098542">
    <property type="term" value="P:defense response to other organism"/>
    <property type="evidence" value="ECO:0007669"/>
    <property type="project" value="InterPro"/>
</dbReference>
<reference evidence="7 8" key="1">
    <citation type="journal article" date="2019" name="Genome Biol. Evol.">
        <title>Insights into the evolution of the New World diploid cottons (Gossypium, subgenus Houzingenia) based on genome sequencing.</title>
        <authorList>
            <person name="Grover C.E."/>
            <person name="Arick M.A. 2nd"/>
            <person name="Thrash A."/>
            <person name="Conover J.L."/>
            <person name="Sanders W.S."/>
            <person name="Peterson D.G."/>
            <person name="Frelichowski J.E."/>
            <person name="Scheffler J.A."/>
            <person name="Scheffler B.E."/>
            <person name="Wendel J.F."/>
        </authorList>
    </citation>
    <scope>NUCLEOTIDE SEQUENCE [LARGE SCALE GENOMIC DNA]</scope>
    <source>
        <strain evidence="7">5</strain>
        <tissue evidence="7">Leaf</tissue>
    </source>
</reference>
<dbReference type="PANTHER" id="PTHR31415:SF166">
    <property type="entry name" value="LATE EMBRYOGENESIS ABUNDANT (LEA) HYDROXYPROLINE-RICH GLYCOPROTEIN FAMILY"/>
    <property type="match status" value="1"/>
</dbReference>
<dbReference type="GO" id="GO:0005886">
    <property type="term" value="C:plasma membrane"/>
    <property type="evidence" value="ECO:0007669"/>
    <property type="project" value="TreeGrafter"/>
</dbReference>
<dbReference type="EMBL" id="JABEZY010000006">
    <property type="protein sequence ID" value="MBA0739901.1"/>
    <property type="molecule type" value="Genomic_DNA"/>
</dbReference>
<dbReference type="PROSITE" id="PS51257">
    <property type="entry name" value="PROKAR_LIPOPROTEIN"/>
    <property type="match status" value="1"/>
</dbReference>
<keyword evidence="4 5" id="KW-0472">Membrane</keyword>
<evidence type="ECO:0000256" key="1">
    <source>
        <dbReference type="ARBA" id="ARBA00004167"/>
    </source>
</evidence>
<evidence type="ECO:0000313" key="7">
    <source>
        <dbReference type="EMBL" id="MBA0739901.1"/>
    </source>
</evidence>
<evidence type="ECO:0000256" key="2">
    <source>
        <dbReference type="ARBA" id="ARBA00022692"/>
    </source>
</evidence>
<comment type="subcellular location">
    <subcellularLocation>
        <location evidence="1">Membrane</location>
        <topology evidence="1">Single-pass membrane protein</topology>
    </subcellularLocation>
</comment>
<accession>A0A7J9BUP2</accession>